<dbReference type="AlphaFoldDB" id="A0A1H7TFH5"/>
<accession>A0A1H7TFH5</accession>
<name>A0A1H7TFH5_9SPHI</name>
<dbReference type="Proteomes" id="UP000198916">
    <property type="component" value="Unassembled WGS sequence"/>
</dbReference>
<keyword evidence="2" id="KW-1185">Reference proteome</keyword>
<evidence type="ECO:0000313" key="1">
    <source>
        <dbReference type="EMBL" id="SEL83144.1"/>
    </source>
</evidence>
<sequence length="34" mass="3913">MISLHAHIEKFTLLTTRFLFSNVILNKAAQEDIP</sequence>
<organism evidence="1 2">
    <name type="scientific">Parapedobacter koreensis</name>
    <dbReference type="NCBI Taxonomy" id="332977"/>
    <lineage>
        <taxon>Bacteria</taxon>
        <taxon>Pseudomonadati</taxon>
        <taxon>Bacteroidota</taxon>
        <taxon>Sphingobacteriia</taxon>
        <taxon>Sphingobacteriales</taxon>
        <taxon>Sphingobacteriaceae</taxon>
        <taxon>Parapedobacter</taxon>
    </lineage>
</organism>
<dbReference type="EMBL" id="FNZR01000011">
    <property type="protein sequence ID" value="SEL83144.1"/>
    <property type="molecule type" value="Genomic_DNA"/>
</dbReference>
<proteinExistence type="predicted"/>
<reference evidence="2" key="1">
    <citation type="submission" date="2016-10" db="EMBL/GenBank/DDBJ databases">
        <authorList>
            <person name="Varghese N."/>
            <person name="Submissions S."/>
        </authorList>
    </citation>
    <scope>NUCLEOTIDE SEQUENCE [LARGE SCALE GENOMIC DNA]</scope>
    <source>
        <strain evidence="2">Jip14</strain>
    </source>
</reference>
<evidence type="ECO:0000313" key="2">
    <source>
        <dbReference type="Proteomes" id="UP000198916"/>
    </source>
</evidence>
<protein>
    <submittedName>
        <fullName evidence="1">Uncharacterized protein</fullName>
    </submittedName>
</protein>
<gene>
    <name evidence="1" type="ORF">SAMN05421740_11114</name>
</gene>
<dbReference type="STRING" id="332977.SAMN05421740_11114"/>